<keyword evidence="2" id="KW-0472">Membrane</keyword>
<feature type="transmembrane region" description="Helical" evidence="2">
    <location>
        <begin position="79"/>
        <end position="101"/>
    </location>
</feature>
<feature type="transmembrane region" description="Helical" evidence="2">
    <location>
        <begin position="305"/>
        <end position="324"/>
    </location>
</feature>
<reference evidence="4" key="1">
    <citation type="journal article" date="2019" name="Int. J. Syst. Evol. Microbiol.">
        <title>The Global Catalogue of Microorganisms (GCM) 10K type strain sequencing project: providing services to taxonomists for standard genome sequencing and annotation.</title>
        <authorList>
            <consortium name="The Broad Institute Genomics Platform"/>
            <consortium name="The Broad Institute Genome Sequencing Center for Infectious Disease"/>
            <person name="Wu L."/>
            <person name="Ma J."/>
        </authorList>
    </citation>
    <scope>NUCLEOTIDE SEQUENCE [LARGE SCALE GENOMIC DNA]</scope>
    <source>
        <strain evidence="4">CGMCC 1.12192</strain>
    </source>
</reference>
<dbReference type="InterPro" id="IPR045931">
    <property type="entry name" value="DUF6350"/>
</dbReference>
<feature type="transmembrane region" description="Helical" evidence="2">
    <location>
        <begin position="261"/>
        <end position="285"/>
    </location>
</feature>
<protein>
    <submittedName>
        <fullName evidence="3">DUF6350 family protein</fullName>
    </submittedName>
</protein>
<feature type="transmembrane region" description="Helical" evidence="2">
    <location>
        <begin position="7"/>
        <end position="34"/>
    </location>
</feature>
<sequence>MRRTTIALLAALETAVCVLVGYGIALVPLMLLWATRFGLAAPLDAFFRAAADAWLLGHGVDLEIQLDELTAAGLGVDGAGAPFTVTIALLGFSLLTFAFGLRIGRRASASGTPVVGAVSAMLVAGLLGWAIAVVGTSAVARPVLWQAAVLPALVIGVGVVAGIAIAFTRGGWATDVTTSAVRRGVDAVPFAARAGLRSAIRIGLGSAMGVIAVAAVLLAVRIAIEHPTIVGLSQALAAGVDGGVVITLAELALLPNAIVWAAAWVLGPGFALGAGTTVSPSVTLIGPVPGLPLLGALPAEGAPLGVLWLALPVLLGFGGAVLVARSAPDRRDEPWWVTLSVGLAAGGIAGAVLGGLAACSAGSVGPGRLSDVGPDALLVAAAAAASVTVGAVAGAFAARSRARHALDPVAERPAAPSPARAAPTPSRASRPVDAPDGDPGDDPASAETVPLDGLVRGSRMP</sequence>
<feature type="transmembrane region" description="Helical" evidence="2">
    <location>
        <begin position="113"/>
        <end position="132"/>
    </location>
</feature>
<dbReference type="EMBL" id="JBHSJC010000001">
    <property type="protein sequence ID" value="MFC4827300.1"/>
    <property type="molecule type" value="Genomic_DNA"/>
</dbReference>
<evidence type="ECO:0000313" key="3">
    <source>
        <dbReference type="EMBL" id="MFC4827300.1"/>
    </source>
</evidence>
<feature type="transmembrane region" description="Helical" evidence="2">
    <location>
        <begin position="377"/>
        <end position="398"/>
    </location>
</feature>
<feature type="transmembrane region" description="Helical" evidence="2">
    <location>
        <begin position="236"/>
        <end position="254"/>
    </location>
</feature>
<feature type="compositionally biased region" description="Low complexity" evidence="1">
    <location>
        <begin position="412"/>
        <end position="431"/>
    </location>
</feature>
<proteinExistence type="predicted"/>
<evidence type="ECO:0000256" key="1">
    <source>
        <dbReference type="SAM" id="MobiDB-lite"/>
    </source>
</evidence>
<feature type="transmembrane region" description="Helical" evidence="2">
    <location>
        <begin position="144"/>
        <end position="167"/>
    </location>
</feature>
<evidence type="ECO:0000313" key="4">
    <source>
        <dbReference type="Proteomes" id="UP001595960"/>
    </source>
</evidence>
<gene>
    <name evidence="3" type="ORF">ACFPER_00755</name>
</gene>
<feature type="region of interest" description="Disordered" evidence="1">
    <location>
        <begin position="407"/>
        <end position="461"/>
    </location>
</feature>
<evidence type="ECO:0000256" key="2">
    <source>
        <dbReference type="SAM" id="Phobius"/>
    </source>
</evidence>
<name>A0ABV9R4Q4_9MICO</name>
<dbReference type="Proteomes" id="UP001595960">
    <property type="component" value="Unassembled WGS sequence"/>
</dbReference>
<feature type="transmembrane region" description="Helical" evidence="2">
    <location>
        <begin position="336"/>
        <end position="357"/>
    </location>
</feature>
<keyword evidence="4" id="KW-1185">Reference proteome</keyword>
<comment type="caution">
    <text evidence="3">The sequence shown here is derived from an EMBL/GenBank/DDBJ whole genome shotgun (WGS) entry which is preliminary data.</text>
</comment>
<dbReference type="Pfam" id="PF19877">
    <property type="entry name" value="DUF6350"/>
    <property type="match status" value="1"/>
</dbReference>
<feature type="transmembrane region" description="Helical" evidence="2">
    <location>
        <begin position="202"/>
        <end position="224"/>
    </location>
</feature>
<organism evidence="3 4">
    <name type="scientific">Agromyces aurantiacus</name>
    <dbReference type="NCBI Taxonomy" id="165814"/>
    <lineage>
        <taxon>Bacteria</taxon>
        <taxon>Bacillati</taxon>
        <taxon>Actinomycetota</taxon>
        <taxon>Actinomycetes</taxon>
        <taxon>Micrococcales</taxon>
        <taxon>Microbacteriaceae</taxon>
        <taxon>Agromyces</taxon>
    </lineage>
</organism>
<dbReference type="RefSeq" id="WP_204395395.1">
    <property type="nucleotide sequence ID" value="NZ_JAFBBW010000001.1"/>
</dbReference>
<keyword evidence="2" id="KW-0812">Transmembrane</keyword>
<keyword evidence="2" id="KW-1133">Transmembrane helix</keyword>
<accession>A0ABV9R4Q4</accession>